<dbReference type="EMBL" id="CP036282">
    <property type="protein sequence ID" value="QDL55004.1"/>
    <property type="molecule type" value="Genomic_DNA"/>
</dbReference>
<dbReference type="AlphaFoldDB" id="A0A515EQS0"/>
<dbReference type="KEGG" id="rhg:EXZ61_12980"/>
<dbReference type="RefSeq" id="WP_142812164.1">
    <property type="nucleotide sequence ID" value="NZ_CP036282.1"/>
</dbReference>
<organism evidence="1 2">
    <name type="scientific">Rhodoferax aquaticus</name>
    <dbReference type="NCBI Taxonomy" id="2527691"/>
    <lineage>
        <taxon>Bacteria</taxon>
        <taxon>Pseudomonadati</taxon>
        <taxon>Pseudomonadota</taxon>
        <taxon>Betaproteobacteria</taxon>
        <taxon>Burkholderiales</taxon>
        <taxon>Comamonadaceae</taxon>
        <taxon>Rhodoferax</taxon>
    </lineage>
</organism>
<evidence type="ECO:0000313" key="1">
    <source>
        <dbReference type="EMBL" id="QDL55004.1"/>
    </source>
</evidence>
<proteinExistence type="predicted"/>
<reference evidence="2" key="1">
    <citation type="submission" date="2019-02" db="EMBL/GenBank/DDBJ databases">
        <title>Complete genome sequence of Rhodoferax sp. Gr-4.</title>
        <authorList>
            <person name="Jin L."/>
        </authorList>
    </citation>
    <scope>NUCLEOTIDE SEQUENCE [LARGE SCALE GENOMIC DNA]</scope>
    <source>
        <strain evidence="2">Gr-4</strain>
    </source>
</reference>
<keyword evidence="2" id="KW-1185">Reference proteome</keyword>
<accession>A0A515EQS0</accession>
<evidence type="ECO:0000313" key="2">
    <source>
        <dbReference type="Proteomes" id="UP000317365"/>
    </source>
</evidence>
<protein>
    <submittedName>
        <fullName evidence="1">Uncharacterized protein</fullName>
    </submittedName>
</protein>
<name>A0A515EQS0_9BURK</name>
<dbReference type="Proteomes" id="UP000317365">
    <property type="component" value="Chromosome"/>
</dbReference>
<sequence>MFDIVITPEGCSAPQHMPAYAVSCSAPDAFFFMMEKAGQEKPKLERATFDGLTKVMTYELNDRGEDPWENFEGVYVSLALRHMDKAVAMNLVSLCNEEVPVEFTPRTLKLGQIAAMKLILADAIQCNTKDDLVIAQAAFEKNGLDIFEIILEVELPQAPTPLFLPPIAAAALNRADAVIEVLFRKGILLNDVASIEFMNASAPKDQTPTSLLKFQDSMESIFHPLTLDEAKFLMGEQSPIKKLVPTASAIFKTMAQECIAEHEQEGLECFIPMPEPAANAQMSNRL</sequence>
<reference evidence="2" key="2">
    <citation type="journal article" date="2020" name="Int. J. Syst. Evol. Microbiol.">
        <title>Genomic insights into a novel species Rhodoferax aquaticus sp. nov., isolated from freshwater.</title>
        <authorList>
            <person name="Li T."/>
            <person name="Zhuo Y."/>
            <person name="Jin C.Z."/>
            <person name="Wu X."/>
            <person name="Ko S.R."/>
            <person name="Jin F.J."/>
            <person name="Ahn C.Y."/>
            <person name="Oh H.M."/>
            <person name="Lee H.G."/>
            <person name="Jin L."/>
        </authorList>
    </citation>
    <scope>NUCLEOTIDE SEQUENCE [LARGE SCALE GENOMIC DNA]</scope>
    <source>
        <strain evidence="2">Gr-4</strain>
    </source>
</reference>
<gene>
    <name evidence="1" type="ORF">EXZ61_12980</name>
</gene>